<protein>
    <recommendedName>
        <fullName evidence="4">tRNA N(3)-methylcytidine methyltransferase</fullName>
        <ecNumber evidence="4">2.1.1.-</ecNumber>
    </recommendedName>
</protein>
<dbReference type="PANTHER" id="PTHR22809:SF5">
    <property type="entry name" value="TRNA N(3)-METHYLCYTIDINE METHYLTRANSFERASE METTL6"/>
    <property type="match status" value="1"/>
</dbReference>
<keyword evidence="2 4" id="KW-0489">Methyltransferase</keyword>
<gene>
    <name evidence="6" type="ORF">OTU49_016260</name>
</gene>
<dbReference type="PIRSF" id="PIRSF037755">
    <property type="entry name" value="Mettl2_prd"/>
    <property type="match status" value="1"/>
</dbReference>
<sequence>MSELGRNSKDQKSCAVGHYLRTLDDSEVECLLRQDSRGLIGEFQREKLEKEAAKNWDKFYKRNETRFFKDRHWTTKEFKELIGDGETTRTLLEVGCGVGNFLYPLLEEGLNLFIYACDFSPRAVQFVKSHRHYDKSKIEVFQCDITKEDLSSKLSSEVDIISAIFVLSAIHPEKLKDVVCNLYHCLRPGGMVLVRDYGLYDMAMFRFGPGSKLGERFYVRQDGTRAYYFMEKEMRVLFEEAGFAVSSIGYVSRQTINKKEGINVQRIFVQAKLIKPLK</sequence>
<comment type="function">
    <text evidence="4">S-adenosyl-L-methionine-dependent methyltransferase.</text>
</comment>
<keyword evidence="7" id="KW-1185">Reference proteome</keyword>
<organism evidence="6 7">
    <name type="scientific">Cherax quadricarinatus</name>
    <name type="common">Australian red claw crayfish</name>
    <dbReference type="NCBI Taxonomy" id="27406"/>
    <lineage>
        <taxon>Eukaryota</taxon>
        <taxon>Metazoa</taxon>
        <taxon>Ecdysozoa</taxon>
        <taxon>Arthropoda</taxon>
        <taxon>Crustacea</taxon>
        <taxon>Multicrustacea</taxon>
        <taxon>Malacostraca</taxon>
        <taxon>Eumalacostraca</taxon>
        <taxon>Eucarida</taxon>
        <taxon>Decapoda</taxon>
        <taxon>Pleocyemata</taxon>
        <taxon>Astacidea</taxon>
        <taxon>Parastacoidea</taxon>
        <taxon>Parastacidae</taxon>
        <taxon>Cherax</taxon>
    </lineage>
</organism>
<dbReference type="Pfam" id="PF08242">
    <property type="entry name" value="Methyltransf_12"/>
    <property type="match status" value="1"/>
</dbReference>
<dbReference type="GO" id="GO:0032259">
    <property type="term" value="P:methylation"/>
    <property type="evidence" value="ECO:0007669"/>
    <property type="project" value="UniProtKB-KW"/>
</dbReference>
<dbReference type="InterPro" id="IPR026113">
    <property type="entry name" value="METTL2/6/8-like"/>
</dbReference>
<name>A0AAW0Y7N2_CHEQU</name>
<evidence type="ECO:0000256" key="4">
    <source>
        <dbReference type="PIRNR" id="PIRNR037755"/>
    </source>
</evidence>
<dbReference type="EMBL" id="JARKIK010000013">
    <property type="protein sequence ID" value="KAK8747993.1"/>
    <property type="molecule type" value="Genomic_DNA"/>
</dbReference>
<evidence type="ECO:0000259" key="5">
    <source>
        <dbReference type="Pfam" id="PF08242"/>
    </source>
</evidence>
<reference evidence="6 7" key="1">
    <citation type="journal article" date="2024" name="BMC Genomics">
        <title>Genome assembly of redclaw crayfish (Cherax quadricarinatus) provides insights into its immune adaptation and hypoxia tolerance.</title>
        <authorList>
            <person name="Liu Z."/>
            <person name="Zheng J."/>
            <person name="Li H."/>
            <person name="Fang K."/>
            <person name="Wang S."/>
            <person name="He J."/>
            <person name="Zhou D."/>
            <person name="Weng S."/>
            <person name="Chi M."/>
            <person name="Gu Z."/>
            <person name="He J."/>
            <person name="Li F."/>
            <person name="Wang M."/>
        </authorList>
    </citation>
    <scope>NUCLEOTIDE SEQUENCE [LARGE SCALE GENOMIC DNA]</scope>
    <source>
        <strain evidence="6">ZL_2023a</strain>
    </source>
</reference>
<comment type="similarity">
    <text evidence="1 4">Belongs to the methyltransferase superfamily. METL family.</text>
</comment>
<dbReference type="EMBL" id="JARKIK010000013">
    <property type="protein sequence ID" value="KAK8747991.1"/>
    <property type="molecule type" value="Genomic_DNA"/>
</dbReference>
<dbReference type="Gene3D" id="3.40.50.150">
    <property type="entry name" value="Vaccinia Virus protein VP39"/>
    <property type="match status" value="1"/>
</dbReference>
<feature type="domain" description="Methyltransferase type 12" evidence="5">
    <location>
        <begin position="92"/>
        <end position="192"/>
    </location>
</feature>
<evidence type="ECO:0000256" key="1">
    <source>
        <dbReference type="ARBA" id="ARBA00009725"/>
    </source>
</evidence>
<dbReference type="InterPro" id="IPR029063">
    <property type="entry name" value="SAM-dependent_MTases_sf"/>
</dbReference>
<dbReference type="EC" id="2.1.1.-" evidence="4"/>
<accession>A0AAW0Y7N2</accession>
<dbReference type="PANTHER" id="PTHR22809">
    <property type="entry name" value="METHYLTRANSFERASE-RELATED"/>
    <property type="match status" value="1"/>
</dbReference>
<evidence type="ECO:0000256" key="2">
    <source>
        <dbReference type="ARBA" id="ARBA00022603"/>
    </source>
</evidence>
<proteinExistence type="inferred from homology"/>
<dbReference type="CDD" id="cd02440">
    <property type="entry name" value="AdoMet_MTases"/>
    <property type="match status" value="1"/>
</dbReference>
<dbReference type="AlphaFoldDB" id="A0AAW0Y7N2"/>
<reference evidence="6" key="2">
    <citation type="submission" date="2024-01" db="EMBL/GenBank/DDBJ databases">
        <authorList>
            <person name="He J."/>
            <person name="Wang M."/>
            <person name="Zheng J."/>
            <person name="Liu Z."/>
        </authorList>
    </citation>
    <scope>NUCLEOTIDE SEQUENCE</scope>
    <source>
        <strain evidence="6">ZL_2023a</strain>
        <tissue evidence="6">Muscle</tissue>
    </source>
</reference>
<dbReference type="InterPro" id="IPR013217">
    <property type="entry name" value="Methyltransf_12"/>
</dbReference>
<evidence type="ECO:0000313" key="6">
    <source>
        <dbReference type="EMBL" id="KAK8747994.1"/>
    </source>
</evidence>
<dbReference type="EMBL" id="JARKIK010000013">
    <property type="protein sequence ID" value="KAK8747994.1"/>
    <property type="molecule type" value="Genomic_DNA"/>
</dbReference>
<dbReference type="SUPFAM" id="SSF53335">
    <property type="entry name" value="S-adenosyl-L-methionine-dependent methyltransferases"/>
    <property type="match status" value="1"/>
</dbReference>
<dbReference type="EMBL" id="JARKIK010000013">
    <property type="protein sequence ID" value="KAK8747992.1"/>
    <property type="molecule type" value="Genomic_DNA"/>
</dbReference>
<evidence type="ECO:0000256" key="3">
    <source>
        <dbReference type="ARBA" id="ARBA00022679"/>
    </source>
</evidence>
<comment type="caution">
    <text evidence="6">The sequence shown here is derived from an EMBL/GenBank/DDBJ whole genome shotgun (WGS) entry which is preliminary data.</text>
</comment>
<dbReference type="GO" id="GO:0008173">
    <property type="term" value="F:RNA methyltransferase activity"/>
    <property type="evidence" value="ECO:0007669"/>
    <property type="project" value="UniProtKB-ARBA"/>
</dbReference>
<evidence type="ECO:0000313" key="7">
    <source>
        <dbReference type="Proteomes" id="UP001445076"/>
    </source>
</evidence>
<dbReference type="Proteomes" id="UP001445076">
    <property type="component" value="Unassembled WGS sequence"/>
</dbReference>
<keyword evidence="3 4" id="KW-0808">Transferase</keyword>
<dbReference type="GO" id="GO:0008757">
    <property type="term" value="F:S-adenosylmethionine-dependent methyltransferase activity"/>
    <property type="evidence" value="ECO:0007669"/>
    <property type="project" value="UniProtKB-ARBA"/>
</dbReference>